<dbReference type="EMBL" id="QRYW01000001">
    <property type="protein sequence ID" value="RGV30642.1"/>
    <property type="molecule type" value="Genomic_DNA"/>
</dbReference>
<dbReference type="Pfam" id="PF13584">
    <property type="entry name" value="BatD"/>
    <property type="match status" value="2"/>
</dbReference>
<organism evidence="1 2">
    <name type="scientific">Odoribacter splanchnicus</name>
    <dbReference type="NCBI Taxonomy" id="28118"/>
    <lineage>
        <taxon>Bacteria</taxon>
        <taxon>Pseudomonadati</taxon>
        <taxon>Bacteroidota</taxon>
        <taxon>Bacteroidia</taxon>
        <taxon>Bacteroidales</taxon>
        <taxon>Odoribacteraceae</taxon>
        <taxon>Odoribacter</taxon>
    </lineage>
</organism>
<dbReference type="Proteomes" id="UP000283426">
    <property type="component" value="Unassembled WGS sequence"/>
</dbReference>
<dbReference type="AlphaFoldDB" id="A0A412WTS1"/>
<proteinExistence type="predicted"/>
<sequence length="612" mass="68369">MAMRQIGLIILLFFTSLAYAQNVEFKASAPSVVAVGEQFKLEYTLNKEGDNLKVPTLEGFDLLMGPSVGQSFYSSNINGKMTQNVTFSYTYILEGTKKGTFQIPGATVIIDGKEYTSNALKIEVVEGSRNSNGNQAATNRPVQPDANATVNDNNLFVKVEVSRRSLYMGESLMATIKVYTKVDLVNLGRTKFPDFNGFLAEEVPTPQRIELVREAVDGQIYNVGTIRKVLLYPQHTGEITIEPFELECIVRQRLANGGRSFFDEFFGNYKDVRAMRRSKPVTIQVKELPQLGKPAGFGGTVGNVTMATSLSADTVNANDAITYKVTFRGTGNLKLLKAPTINFPLDFEVYDPKESRDLNITENGMAGSVSFEYLIIPRYSGDYKIPAIRFSYFDSQSNTYKTIAGAEYNIHVRKGADKGQVETSTGNQVKSFKKEDVRKVGEDIRYLKTEGLNLKAAGVRFFGTTLYWLALLIPFVLFVVGAVLNRRRIKANADIVRVKNKAANKMARKRLKVAASAMKNHNAEQFYDEVLKALWGYMSYKLNIDRAELNRDNISEILQSKGVEEDRIKEFIAVLDTCEYARYAPGSNSDQEMGKVYTDSIDVITKLDKAIR</sequence>
<dbReference type="PANTHER" id="PTHR40940">
    <property type="entry name" value="PROTEIN BATD-RELATED"/>
    <property type="match status" value="1"/>
</dbReference>
<name>A0A412WTS1_9BACT</name>
<dbReference type="InterPro" id="IPR025738">
    <property type="entry name" value="BatD"/>
</dbReference>
<reference evidence="1 2" key="1">
    <citation type="submission" date="2018-08" db="EMBL/GenBank/DDBJ databases">
        <title>A genome reference for cultivated species of the human gut microbiota.</title>
        <authorList>
            <person name="Zou Y."/>
            <person name="Xue W."/>
            <person name="Luo G."/>
        </authorList>
    </citation>
    <scope>NUCLEOTIDE SEQUENCE [LARGE SCALE GENOMIC DNA]</scope>
    <source>
        <strain evidence="1 2">AF14-6AC</strain>
    </source>
</reference>
<evidence type="ECO:0000313" key="2">
    <source>
        <dbReference type="Proteomes" id="UP000283426"/>
    </source>
</evidence>
<accession>A0A412WTS1</accession>
<dbReference type="PANTHER" id="PTHR40940:SF2">
    <property type="entry name" value="BATD"/>
    <property type="match status" value="1"/>
</dbReference>
<protein>
    <submittedName>
        <fullName evidence="1">Protein BatD</fullName>
    </submittedName>
</protein>
<comment type="caution">
    <text evidence="1">The sequence shown here is derived from an EMBL/GenBank/DDBJ whole genome shotgun (WGS) entry which is preliminary data.</text>
</comment>
<dbReference type="RefSeq" id="WP_118107030.1">
    <property type="nucleotide sequence ID" value="NZ_QSFJ01000006.1"/>
</dbReference>
<gene>
    <name evidence="1" type="ORF">DWW24_00825</name>
</gene>
<evidence type="ECO:0000313" key="1">
    <source>
        <dbReference type="EMBL" id="RGV30642.1"/>
    </source>
</evidence>